<dbReference type="PRINTS" id="PR00344">
    <property type="entry name" value="BCTRLSENSOR"/>
</dbReference>
<keyword evidence="3 4" id="KW-0597">Phosphoprotein</keyword>
<dbReference type="Pfam" id="PF00512">
    <property type="entry name" value="HisKA"/>
    <property type="match status" value="1"/>
</dbReference>
<evidence type="ECO:0000259" key="8">
    <source>
        <dbReference type="PROSITE" id="PS50113"/>
    </source>
</evidence>
<evidence type="ECO:0000313" key="9">
    <source>
        <dbReference type="EMBL" id="RYC33259.1"/>
    </source>
</evidence>
<dbReference type="InterPro" id="IPR003661">
    <property type="entry name" value="HisK_dim/P_dom"/>
</dbReference>
<dbReference type="SUPFAM" id="SSF52172">
    <property type="entry name" value="CheY-like"/>
    <property type="match status" value="1"/>
</dbReference>
<evidence type="ECO:0000256" key="3">
    <source>
        <dbReference type="ARBA" id="ARBA00022553"/>
    </source>
</evidence>
<evidence type="ECO:0000256" key="2">
    <source>
        <dbReference type="ARBA" id="ARBA00012438"/>
    </source>
</evidence>
<proteinExistence type="predicted"/>
<dbReference type="InterPro" id="IPR000014">
    <property type="entry name" value="PAS"/>
</dbReference>
<feature type="domain" description="Histidine kinase" evidence="5">
    <location>
        <begin position="451"/>
        <end position="672"/>
    </location>
</feature>
<dbReference type="EMBL" id="QYBB01000003">
    <property type="protein sequence ID" value="RYC33259.1"/>
    <property type="molecule type" value="Genomic_DNA"/>
</dbReference>
<dbReference type="InterPro" id="IPR004358">
    <property type="entry name" value="Sig_transdc_His_kin-like_C"/>
</dbReference>
<dbReference type="InterPro" id="IPR036890">
    <property type="entry name" value="HATPase_C_sf"/>
</dbReference>
<dbReference type="AlphaFoldDB" id="A0A4Q2U905"/>
<dbReference type="InterPro" id="IPR035965">
    <property type="entry name" value="PAS-like_dom_sf"/>
</dbReference>
<dbReference type="CDD" id="cd00082">
    <property type="entry name" value="HisKA"/>
    <property type="match status" value="1"/>
</dbReference>
<dbReference type="PANTHER" id="PTHR43065">
    <property type="entry name" value="SENSOR HISTIDINE KINASE"/>
    <property type="match status" value="1"/>
</dbReference>
<dbReference type="CDD" id="cd00130">
    <property type="entry name" value="PAS"/>
    <property type="match status" value="2"/>
</dbReference>
<dbReference type="InterPro" id="IPR011006">
    <property type="entry name" value="CheY-like_superfamily"/>
</dbReference>
<dbReference type="PROSITE" id="PS50110">
    <property type="entry name" value="RESPONSE_REGULATORY"/>
    <property type="match status" value="1"/>
</dbReference>
<dbReference type="Pfam" id="PF00072">
    <property type="entry name" value="Response_reg"/>
    <property type="match status" value="1"/>
</dbReference>
<dbReference type="SMART" id="SM00387">
    <property type="entry name" value="HATPase_c"/>
    <property type="match status" value="1"/>
</dbReference>
<dbReference type="Pfam" id="PF08448">
    <property type="entry name" value="PAS_4"/>
    <property type="match status" value="3"/>
</dbReference>
<dbReference type="PROSITE" id="PS50113">
    <property type="entry name" value="PAC"/>
    <property type="match status" value="1"/>
</dbReference>
<dbReference type="PANTHER" id="PTHR43065:SF49">
    <property type="entry name" value="HISTIDINE KINASE"/>
    <property type="match status" value="1"/>
</dbReference>
<dbReference type="SUPFAM" id="SSF55785">
    <property type="entry name" value="PYP-like sensor domain (PAS domain)"/>
    <property type="match status" value="3"/>
</dbReference>
<evidence type="ECO:0000259" key="5">
    <source>
        <dbReference type="PROSITE" id="PS50109"/>
    </source>
</evidence>
<protein>
    <recommendedName>
        <fullName evidence="2">histidine kinase</fullName>
        <ecNumber evidence="2">2.7.13.3</ecNumber>
    </recommendedName>
</protein>
<dbReference type="GO" id="GO:0000155">
    <property type="term" value="F:phosphorelay sensor kinase activity"/>
    <property type="evidence" value="ECO:0007669"/>
    <property type="project" value="InterPro"/>
</dbReference>
<evidence type="ECO:0000259" key="7">
    <source>
        <dbReference type="PROSITE" id="PS50112"/>
    </source>
</evidence>
<dbReference type="PROSITE" id="PS50112">
    <property type="entry name" value="PAS"/>
    <property type="match status" value="1"/>
</dbReference>
<evidence type="ECO:0000256" key="4">
    <source>
        <dbReference type="PROSITE-ProRule" id="PRU00169"/>
    </source>
</evidence>
<accession>A0A4Q2U905</accession>
<feature type="modified residue" description="4-aspartylphosphate" evidence="4">
    <location>
        <position position="746"/>
    </location>
</feature>
<feature type="domain" description="Response regulatory" evidence="6">
    <location>
        <begin position="695"/>
        <end position="808"/>
    </location>
</feature>
<dbReference type="SUPFAM" id="SSF47384">
    <property type="entry name" value="Homodimeric domain of signal transducing histidine kinase"/>
    <property type="match status" value="1"/>
</dbReference>
<evidence type="ECO:0000259" key="6">
    <source>
        <dbReference type="PROSITE" id="PS50110"/>
    </source>
</evidence>
<comment type="caution">
    <text evidence="9">The sequence shown here is derived from an EMBL/GenBank/DDBJ whole genome shotgun (WGS) entry which is preliminary data.</text>
</comment>
<organism evidence="9 10">
    <name type="scientific">Lichenibacterium minor</name>
    <dbReference type="NCBI Taxonomy" id="2316528"/>
    <lineage>
        <taxon>Bacteria</taxon>
        <taxon>Pseudomonadati</taxon>
        <taxon>Pseudomonadota</taxon>
        <taxon>Alphaproteobacteria</taxon>
        <taxon>Hyphomicrobiales</taxon>
        <taxon>Lichenihabitantaceae</taxon>
        <taxon>Lichenibacterium</taxon>
    </lineage>
</organism>
<sequence length="813" mass="88601">MPPDRPSFPHAGGVTAAEMRALDWSTTRIGPPSGWPAPLRTAVDLILDSPESMYLAWGPELHFFFNDAYRPVLGPRLPVALGTTLPELWPDAWDAVRPWVEDALDGRPSRHVDMPIVMARRGEPERTWWTFSYSPLRDADGSVCGLFCVTNETTDHVLASKRQREREAELRLVTDALPVLIAFVDRDLVYRYANRTYQDWFAVAPDEIVGRSVRDVPEGVSFEVRRAAFERALGGTASRLELDWPFPDGRRRFADIRYLPRLTDEGHVDGLYICAIDVTDRKDVEALLRGANTELEARVAERTRDLASSETRFRATFDASPESLFLMRLRPDGRLVYADLNTAAEALYGLDRAAVVGRFPSDLVDAAAADMIEREARFCLATGENGRYEAERRFGGRRPIVLNVAVAPIGVDEDIDPLVLFCGRDMTEQRTAEDGLRQSQKMEAVGQLTGGVAHDFNNLLTVIRSSVDLLKRPNLSEERRRRYVDAISDTAARAAKLTGQLLAFARRQPLRPEVFDAVGSVSALRDMLGTLTGSRIRVDLRVPDHPCLISADPSQFDTALVNLAVNARDAMDGQGTLTIAVGAASEIPLLRSHPRLPGDVVTVSLSDTGSGIRPADIERIFEPFFTTKGVGQGTGLGLSQVFGFAKQSGGDIGVESEPGSGTVFTLYLPRVGDVGRQAAVADAALPGPAEGHGTRVLVVEDNAEVGAFAVGTLSELGYGPTLVMDAAAGLAELERGAAGFDVVFSDVVMPGMDGVTFARLVAERHPGLPVLLTSGYSHVLAQEGTSGFELLRKPYSIEDLSRALWGAAARRTR</sequence>
<dbReference type="PROSITE" id="PS50109">
    <property type="entry name" value="HIS_KIN"/>
    <property type="match status" value="1"/>
</dbReference>
<name>A0A4Q2U905_9HYPH</name>
<dbReference type="Gene3D" id="1.10.287.130">
    <property type="match status" value="1"/>
</dbReference>
<dbReference type="InterPro" id="IPR005467">
    <property type="entry name" value="His_kinase_dom"/>
</dbReference>
<dbReference type="Gene3D" id="3.40.50.2300">
    <property type="match status" value="1"/>
</dbReference>
<dbReference type="SMART" id="SM00091">
    <property type="entry name" value="PAS"/>
    <property type="match status" value="2"/>
</dbReference>
<feature type="domain" description="PAS" evidence="7">
    <location>
        <begin position="166"/>
        <end position="236"/>
    </location>
</feature>
<dbReference type="Pfam" id="PF02518">
    <property type="entry name" value="HATPase_c"/>
    <property type="match status" value="1"/>
</dbReference>
<dbReference type="SUPFAM" id="SSF55874">
    <property type="entry name" value="ATPase domain of HSP90 chaperone/DNA topoisomerase II/histidine kinase"/>
    <property type="match status" value="1"/>
</dbReference>
<dbReference type="SMART" id="SM00388">
    <property type="entry name" value="HisKA"/>
    <property type="match status" value="1"/>
</dbReference>
<dbReference type="EC" id="2.7.13.3" evidence="2"/>
<feature type="domain" description="PAC" evidence="8">
    <location>
        <begin position="238"/>
        <end position="290"/>
    </location>
</feature>
<comment type="catalytic activity">
    <reaction evidence="1">
        <text>ATP + protein L-histidine = ADP + protein N-phospho-L-histidine.</text>
        <dbReference type="EC" id="2.7.13.3"/>
    </reaction>
</comment>
<dbReference type="Gene3D" id="3.30.565.10">
    <property type="entry name" value="Histidine kinase-like ATPase, C-terminal domain"/>
    <property type="match status" value="1"/>
</dbReference>
<dbReference type="InterPro" id="IPR001789">
    <property type="entry name" value="Sig_transdc_resp-reg_receiver"/>
</dbReference>
<dbReference type="Proteomes" id="UP000290759">
    <property type="component" value="Unassembled WGS sequence"/>
</dbReference>
<dbReference type="InterPro" id="IPR003594">
    <property type="entry name" value="HATPase_dom"/>
</dbReference>
<gene>
    <name evidence="9" type="ORF">D3273_05185</name>
</gene>
<reference evidence="9 10" key="1">
    <citation type="submission" date="2018-12" db="EMBL/GenBank/DDBJ databases">
        <authorList>
            <person name="Grouzdev D.S."/>
            <person name="Krutkina M.S."/>
        </authorList>
    </citation>
    <scope>NUCLEOTIDE SEQUENCE [LARGE SCALE GENOMIC DNA]</scope>
    <source>
        <strain evidence="9 10">RmlP026</strain>
    </source>
</reference>
<dbReference type="InterPro" id="IPR036097">
    <property type="entry name" value="HisK_dim/P_sf"/>
</dbReference>
<reference evidence="9 10" key="2">
    <citation type="submission" date="2019-02" db="EMBL/GenBank/DDBJ databases">
        <title>'Lichenibacterium ramalinii' gen. nov. sp. nov., 'Lichenibacterium minor' gen. nov. sp. nov.</title>
        <authorList>
            <person name="Pankratov T."/>
        </authorList>
    </citation>
    <scope>NUCLEOTIDE SEQUENCE [LARGE SCALE GENOMIC DNA]</scope>
    <source>
        <strain evidence="9 10">RmlP026</strain>
    </source>
</reference>
<dbReference type="InterPro" id="IPR013656">
    <property type="entry name" value="PAS_4"/>
</dbReference>
<dbReference type="SMART" id="SM00448">
    <property type="entry name" value="REC"/>
    <property type="match status" value="1"/>
</dbReference>
<dbReference type="OrthoDB" id="9796100at2"/>
<keyword evidence="10" id="KW-1185">Reference proteome</keyword>
<evidence type="ECO:0000313" key="10">
    <source>
        <dbReference type="Proteomes" id="UP000290759"/>
    </source>
</evidence>
<dbReference type="InterPro" id="IPR000700">
    <property type="entry name" value="PAS-assoc_C"/>
</dbReference>
<dbReference type="Gene3D" id="3.30.450.20">
    <property type="entry name" value="PAS domain"/>
    <property type="match status" value="3"/>
</dbReference>
<dbReference type="NCBIfam" id="TIGR00229">
    <property type="entry name" value="sensory_box"/>
    <property type="match status" value="2"/>
</dbReference>
<evidence type="ECO:0000256" key="1">
    <source>
        <dbReference type="ARBA" id="ARBA00000085"/>
    </source>
</evidence>